<name>A0A7X3SJM2_9FIRM</name>
<sequence>MTDTKVIDFTDKMPAFARIITEQITSGDILYRLDERLAVPEEQIISYSTLNFEKFYGPQFRFNDSILDTKKTIIVHMDENTMDKLLMVIKQCKDMFGESFWHIEIETLPYVDGQKKNINHIITTFLHGMYYPNKDIFTHIDYTRNQYRFSDYLLKYSESNNDVPIDYYTEKELHYKIWCVENGEYSRKTWYDFMIASLTPKYQKLLNELLQ</sequence>
<dbReference type="Proteomes" id="UP000460412">
    <property type="component" value="Unassembled WGS sequence"/>
</dbReference>
<reference evidence="1 2" key="1">
    <citation type="submission" date="2019-12" db="EMBL/GenBank/DDBJ databases">
        <title>Sporaefaciens musculi gen. nov., sp. nov., a novel bacterium isolated from the caecum of an obese mouse.</title>
        <authorList>
            <person name="Rasmussen T.S."/>
            <person name="Streidl T."/>
            <person name="Hitch T.C.A."/>
            <person name="Wortmann E."/>
            <person name="Deptula P."/>
            <person name="Hansen M."/>
            <person name="Nielsen D.S."/>
            <person name="Clavel T."/>
            <person name="Vogensen F.K."/>
        </authorList>
    </citation>
    <scope>NUCLEOTIDE SEQUENCE [LARGE SCALE GENOMIC DNA]</scope>
    <source>
        <strain evidence="1 2">WCA-9-b2</strain>
    </source>
</reference>
<evidence type="ECO:0000313" key="1">
    <source>
        <dbReference type="EMBL" id="MXP76525.1"/>
    </source>
</evidence>
<accession>A0A7X3SJM2</accession>
<comment type="caution">
    <text evidence="1">The sequence shown here is derived from an EMBL/GenBank/DDBJ whole genome shotgun (WGS) entry which is preliminary data.</text>
</comment>
<dbReference type="EMBL" id="WUQX01000001">
    <property type="protein sequence ID" value="MXP76525.1"/>
    <property type="molecule type" value="Genomic_DNA"/>
</dbReference>
<dbReference type="AlphaFoldDB" id="A0A7X3SJM2"/>
<keyword evidence="2" id="KW-1185">Reference proteome</keyword>
<dbReference type="RefSeq" id="WP_159751654.1">
    <property type="nucleotide sequence ID" value="NZ_WUQX01000001.1"/>
</dbReference>
<gene>
    <name evidence="1" type="ORF">GN277_14330</name>
</gene>
<evidence type="ECO:0000313" key="2">
    <source>
        <dbReference type="Proteomes" id="UP000460412"/>
    </source>
</evidence>
<organism evidence="1 2">
    <name type="scientific">Sporofaciens musculi</name>
    <dbReference type="NCBI Taxonomy" id="2681861"/>
    <lineage>
        <taxon>Bacteria</taxon>
        <taxon>Bacillati</taxon>
        <taxon>Bacillota</taxon>
        <taxon>Clostridia</taxon>
        <taxon>Lachnospirales</taxon>
        <taxon>Lachnospiraceae</taxon>
        <taxon>Sporofaciens</taxon>
    </lineage>
</organism>
<proteinExistence type="predicted"/>
<protein>
    <submittedName>
        <fullName evidence="1">Uncharacterized protein</fullName>
    </submittedName>
</protein>